<dbReference type="OrthoDB" id="853359at2"/>
<evidence type="ECO:0000313" key="1">
    <source>
        <dbReference type="EMBL" id="PSR55906.1"/>
    </source>
</evidence>
<proteinExistence type="predicted"/>
<evidence type="ECO:0000313" key="2">
    <source>
        <dbReference type="Proteomes" id="UP000240357"/>
    </source>
</evidence>
<comment type="caution">
    <text evidence="1">The sequence shown here is derived from an EMBL/GenBank/DDBJ whole genome shotgun (WGS) entry which is preliminary data.</text>
</comment>
<protein>
    <submittedName>
        <fullName evidence="1">Uncharacterized protein</fullName>
    </submittedName>
</protein>
<sequence>MNLYYFHQLPSEDRATLVWEQGEFLTVRVSGNCNVCLYDMRKFFAEIWYRVEENEVEAVRGFTSNSCLEPYLNLVDLSDIIR</sequence>
<organism evidence="1 2">
    <name type="scientific">Adhaeribacter arboris</name>
    <dbReference type="NCBI Taxonomy" id="2072846"/>
    <lineage>
        <taxon>Bacteria</taxon>
        <taxon>Pseudomonadati</taxon>
        <taxon>Bacteroidota</taxon>
        <taxon>Cytophagia</taxon>
        <taxon>Cytophagales</taxon>
        <taxon>Hymenobacteraceae</taxon>
        <taxon>Adhaeribacter</taxon>
    </lineage>
</organism>
<name>A0A2T2YK67_9BACT</name>
<dbReference type="AlphaFoldDB" id="A0A2T2YK67"/>
<gene>
    <name evidence="1" type="ORF">AHMF7605_21580</name>
</gene>
<accession>A0A2T2YK67</accession>
<keyword evidence="2" id="KW-1185">Reference proteome</keyword>
<reference evidence="1 2" key="1">
    <citation type="submission" date="2018-03" db="EMBL/GenBank/DDBJ databases">
        <title>Adhaeribacter sp. HMF7605 Genome sequencing and assembly.</title>
        <authorList>
            <person name="Kang H."/>
            <person name="Kang J."/>
            <person name="Cha I."/>
            <person name="Kim H."/>
            <person name="Joh K."/>
        </authorList>
    </citation>
    <scope>NUCLEOTIDE SEQUENCE [LARGE SCALE GENOMIC DNA]</scope>
    <source>
        <strain evidence="1 2">HMF7605</strain>
    </source>
</reference>
<dbReference type="RefSeq" id="WP_106932088.1">
    <property type="nucleotide sequence ID" value="NZ_PYFT01000001.1"/>
</dbReference>
<dbReference type="Proteomes" id="UP000240357">
    <property type="component" value="Unassembled WGS sequence"/>
</dbReference>
<dbReference type="EMBL" id="PYFT01000001">
    <property type="protein sequence ID" value="PSR55906.1"/>
    <property type="molecule type" value="Genomic_DNA"/>
</dbReference>